<reference evidence="9 10" key="1">
    <citation type="submission" date="2020-08" db="EMBL/GenBank/DDBJ databases">
        <title>Genomic Encyclopedia of Type Strains, Phase III (KMG-III): the genomes of soil and plant-associated and newly described type strains.</title>
        <authorList>
            <person name="Whitman W."/>
        </authorList>
    </citation>
    <scope>NUCLEOTIDE SEQUENCE [LARGE SCALE GENOMIC DNA]</scope>
    <source>
        <strain evidence="9 10">CECT 8577</strain>
    </source>
</reference>
<dbReference type="PANTHER" id="PTHR30353">
    <property type="entry name" value="INNER MEMBRANE PROTEIN DEDA-RELATED"/>
    <property type="match status" value="1"/>
</dbReference>
<dbReference type="GO" id="GO:0005886">
    <property type="term" value="C:plasma membrane"/>
    <property type="evidence" value="ECO:0007669"/>
    <property type="project" value="UniProtKB-SubCell"/>
</dbReference>
<protein>
    <submittedName>
        <fullName evidence="9">Membrane-associated protein</fullName>
    </submittedName>
</protein>
<dbReference type="EMBL" id="JACHWU010000001">
    <property type="protein sequence ID" value="MBB3049845.1"/>
    <property type="molecule type" value="Genomic_DNA"/>
</dbReference>
<accession>A0A839RXG9</accession>
<evidence type="ECO:0000256" key="3">
    <source>
        <dbReference type="ARBA" id="ARBA00022475"/>
    </source>
</evidence>
<organism evidence="9 10">
    <name type="scientific">Prauserella isguenensis</name>
    <dbReference type="NCBI Taxonomy" id="1470180"/>
    <lineage>
        <taxon>Bacteria</taxon>
        <taxon>Bacillati</taxon>
        <taxon>Actinomycetota</taxon>
        <taxon>Actinomycetes</taxon>
        <taxon>Pseudonocardiales</taxon>
        <taxon>Pseudonocardiaceae</taxon>
        <taxon>Prauserella</taxon>
    </lineage>
</organism>
<comment type="similarity">
    <text evidence="2 7">Belongs to the DedA family.</text>
</comment>
<evidence type="ECO:0000256" key="5">
    <source>
        <dbReference type="ARBA" id="ARBA00022989"/>
    </source>
</evidence>
<evidence type="ECO:0000259" key="8">
    <source>
        <dbReference type="Pfam" id="PF09335"/>
    </source>
</evidence>
<feature type="transmembrane region" description="Helical" evidence="7">
    <location>
        <begin position="187"/>
        <end position="205"/>
    </location>
</feature>
<dbReference type="RefSeq" id="WP_425501075.1">
    <property type="nucleotide sequence ID" value="NZ_JACHWU010000001.1"/>
</dbReference>
<keyword evidence="4 7" id="KW-0812">Transmembrane</keyword>
<dbReference type="AlphaFoldDB" id="A0A839RXG9"/>
<dbReference type="Pfam" id="PF09335">
    <property type="entry name" value="VTT_dom"/>
    <property type="match status" value="1"/>
</dbReference>
<evidence type="ECO:0000313" key="10">
    <source>
        <dbReference type="Proteomes" id="UP000550714"/>
    </source>
</evidence>
<comment type="caution">
    <text evidence="9">The sequence shown here is derived from an EMBL/GenBank/DDBJ whole genome shotgun (WGS) entry which is preliminary data.</text>
</comment>
<feature type="transmembrane region" description="Helical" evidence="7">
    <location>
        <begin position="152"/>
        <end position="175"/>
    </location>
</feature>
<dbReference type="InterPro" id="IPR032818">
    <property type="entry name" value="DedA-like"/>
</dbReference>
<evidence type="ECO:0000256" key="2">
    <source>
        <dbReference type="ARBA" id="ARBA00010792"/>
    </source>
</evidence>
<evidence type="ECO:0000313" key="9">
    <source>
        <dbReference type="EMBL" id="MBB3049845.1"/>
    </source>
</evidence>
<comment type="subcellular location">
    <subcellularLocation>
        <location evidence="1 7">Cell membrane</location>
        <topology evidence="1 7">Multi-pass membrane protein</topology>
    </subcellularLocation>
</comment>
<keyword evidence="6 7" id="KW-0472">Membrane</keyword>
<dbReference type="InterPro" id="IPR032816">
    <property type="entry name" value="VTT_dom"/>
</dbReference>
<keyword evidence="10" id="KW-1185">Reference proteome</keyword>
<dbReference type="PANTHER" id="PTHR30353:SF0">
    <property type="entry name" value="TRANSMEMBRANE PROTEIN"/>
    <property type="match status" value="1"/>
</dbReference>
<keyword evidence="3 7" id="KW-1003">Cell membrane</keyword>
<dbReference type="Proteomes" id="UP000550714">
    <property type="component" value="Unassembled WGS sequence"/>
</dbReference>
<sequence length="223" mass="24229">MSGAYAMGAGFGLDWLATVGPLLLWVVVLGFVFIECALILGLFLPGDSLLFIAGLIMAQDNASDVEVWAMALAGLLAAIVGNRVGYFVGDRTGTRFVAGRDGKVLNQRNLDRAHAFLDRWGFLAIVAARWIPYVRTVAPMLAGAARMEMRRFMVSTTVGAIIWVPTLVLIGFYGAGLISHMPWLTESLIWVSVAFCVISTAYGLIRYRKETRKPATADVENPA</sequence>
<feature type="transmembrane region" description="Helical" evidence="7">
    <location>
        <begin position="65"/>
        <end position="86"/>
    </location>
</feature>
<evidence type="ECO:0000256" key="1">
    <source>
        <dbReference type="ARBA" id="ARBA00004651"/>
    </source>
</evidence>
<evidence type="ECO:0000256" key="4">
    <source>
        <dbReference type="ARBA" id="ARBA00022692"/>
    </source>
</evidence>
<evidence type="ECO:0000256" key="7">
    <source>
        <dbReference type="RuleBase" id="RU367016"/>
    </source>
</evidence>
<proteinExistence type="inferred from homology"/>
<evidence type="ECO:0000256" key="6">
    <source>
        <dbReference type="ARBA" id="ARBA00023136"/>
    </source>
</evidence>
<feature type="transmembrane region" description="Helical" evidence="7">
    <location>
        <begin position="22"/>
        <end position="44"/>
    </location>
</feature>
<gene>
    <name evidence="9" type="ORF">FHS23_000840</name>
</gene>
<name>A0A839RXG9_9PSEU</name>
<feature type="domain" description="VTT" evidence="8">
    <location>
        <begin position="44"/>
        <end position="171"/>
    </location>
</feature>
<keyword evidence="5 7" id="KW-1133">Transmembrane helix</keyword>